<dbReference type="GO" id="GO:0005634">
    <property type="term" value="C:nucleus"/>
    <property type="evidence" value="ECO:0007669"/>
    <property type="project" value="UniProtKB-UniRule"/>
</dbReference>
<keyword evidence="2 3" id="KW-0539">Nucleus</keyword>
<dbReference type="SUPFAM" id="SSF47095">
    <property type="entry name" value="HMG-box"/>
    <property type="match status" value="1"/>
</dbReference>
<evidence type="ECO:0000256" key="2">
    <source>
        <dbReference type="ARBA" id="ARBA00023242"/>
    </source>
</evidence>
<evidence type="ECO:0000256" key="4">
    <source>
        <dbReference type="SAM" id="MobiDB-lite"/>
    </source>
</evidence>
<feature type="compositionally biased region" description="Polar residues" evidence="4">
    <location>
        <begin position="474"/>
        <end position="486"/>
    </location>
</feature>
<accession>A0AAV9JC30</accession>
<dbReference type="Pfam" id="PF00505">
    <property type="entry name" value="HMG_box"/>
    <property type="match status" value="1"/>
</dbReference>
<dbReference type="PANTHER" id="PTHR45789:SF2">
    <property type="entry name" value="FI18025P1"/>
    <property type="match status" value="1"/>
</dbReference>
<gene>
    <name evidence="6" type="ORF">LTR36_006217</name>
</gene>
<proteinExistence type="predicted"/>
<feature type="region of interest" description="Disordered" evidence="4">
    <location>
        <begin position="354"/>
        <end position="376"/>
    </location>
</feature>
<evidence type="ECO:0000256" key="3">
    <source>
        <dbReference type="PROSITE-ProRule" id="PRU00267"/>
    </source>
</evidence>
<feature type="region of interest" description="Disordered" evidence="4">
    <location>
        <begin position="183"/>
        <end position="204"/>
    </location>
</feature>
<feature type="domain" description="HMG box" evidence="5">
    <location>
        <begin position="242"/>
        <end position="321"/>
    </location>
</feature>
<feature type="region of interest" description="Disordered" evidence="4">
    <location>
        <begin position="564"/>
        <end position="620"/>
    </location>
</feature>
<protein>
    <recommendedName>
        <fullName evidence="5">HMG box domain-containing protein</fullName>
    </recommendedName>
</protein>
<dbReference type="Proteomes" id="UP001324427">
    <property type="component" value="Unassembled WGS sequence"/>
</dbReference>
<dbReference type="GO" id="GO:0000978">
    <property type="term" value="F:RNA polymerase II cis-regulatory region sequence-specific DNA binding"/>
    <property type="evidence" value="ECO:0007669"/>
    <property type="project" value="TreeGrafter"/>
</dbReference>
<name>A0AAV9JC30_9PEZI</name>
<dbReference type="InterPro" id="IPR009071">
    <property type="entry name" value="HMG_box_dom"/>
</dbReference>
<dbReference type="InterPro" id="IPR051356">
    <property type="entry name" value="SOX/SOX-like_TF"/>
</dbReference>
<evidence type="ECO:0000259" key="5">
    <source>
        <dbReference type="PROSITE" id="PS50118"/>
    </source>
</evidence>
<feature type="compositionally biased region" description="Polar residues" evidence="4">
    <location>
        <begin position="44"/>
        <end position="59"/>
    </location>
</feature>
<evidence type="ECO:0000313" key="6">
    <source>
        <dbReference type="EMBL" id="KAK4542645.1"/>
    </source>
</evidence>
<keyword evidence="7" id="KW-1185">Reference proteome</keyword>
<feature type="compositionally biased region" description="Acidic residues" evidence="4">
    <location>
        <begin position="358"/>
        <end position="371"/>
    </location>
</feature>
<dbReference type="PROSITE" id="PS50118">
    <property type="entry name" value="HMG_BOX_2"/>
    <property type="match status" value="1"/>
</dbReference>
<comment type="caution">
    <text evidence="6">The sequence shown here is derived from an EMBL/GenBank/DDBJ whole genome shotgun (WGS) entry which is preliminary data.</text>
</comment>
<feature type="compositionally biased region" description="Polar residues" evidence="4">
    <location>
        <begin position="570"/>
        <end position="581"/>
    </location>
</feature>
<feature type="region of interest" description="Disordered" evidence="4">
    <location>
        <begin position="426"/>
        <end position="448"/>
    </location>
</feature>
<dbReference type="PANTHER" id="PTHR45789">
    <property type="entry name" value="FI18025P1"/>
    <property type="match status" value="1"/>
</dbReference>
<dbReference type="SMART" id="SM00398">
    <property type="entry name" value="HMG"/>
    <property type="match status" value="1"/>
</dbReference>
<dbReference type="InterPro" id="IPR036910">
    <property type="entry name" value="HMG_box_dom_sf"/>
</dbReference>
<evidence type="ECO:0000256" key="1">
    <source>
        <dbReference type="ARBA" id="ARBA00023125"/>
    </source>
</evidence>
<evidence type="ECO:0000313" key="7">
    <source>
        <dbReference type="Proteomes" id="UP001324427"/>
    </source>
</evidence>
<sequence>MSGINTYSGEPNTFSDDSLNNFYSGSDFTNFGGGNDMDLGFGIDSNTGATPSPVDLSSHTDFDQFFPSPAVPQEVQPMHIPLPAPQPALPQGPPGAHFHPSIGWFYPAAAPVAFAPAGFPSNQGYAPMAPPPQMLQAPEPQPVSMNDYYGATPQKLKTNVRPQGNKRKQYFGPAAHFGLDVQSQRLKREATDDSDDEPPRKMTRTVPKLTRTAVPSARKRSKPPSIEIACVCATGSKAATGVKRPKNSFIIFRMMHQKQIQRELNADPATVKTAKGHVRHDVVSRAAGARWKALSDSQKQPYQAMQEAEAQKHRELYPDYKYDPKARLLDVNFGTPECRCGAYQANMAKARRLRGSEDFSDDDSEPEELDDYVPPRSTPAYKAPVAQMNAPAQPLPDVMPDYGFTTPAQQAEAAKQFAAMKARQNAAPVIASSRPAPTRRSSRNHANVSYIEPSETIDVDEDDDFEANMTAQLSEALSAPSPQLEGTTKRRPSQISTPYNSPPAHNTRARSRASLDLPTIPEGADLTGFEDLFGDNGEFNMDDFLTFGEDADAAMADADDTIVVADPATRRNSSRNPSKLSPNARLSPRHKAASPQGVEKRRNASPQTTTRTTRRSPRRS</sequence>
<feature type="region of interest" description="Disordered" evidence="4">
    <location>
        <begin position="42"/>
        <end position="70"/>
    </location>
</feature>
<dbReference type="Gene3D" id="1.10.30.10">
    <property type="entry name" value="High mobility group box domain"/>
    <property type="match status" value="1"/>
</dbReference>
<dbReference type="AlphaFoldDB" id="A0AAV9JC30"/>
<feature type="region of interest" description="Disordered" evidence="4">
    <location>
        <begin position="474"/>
        <end position="518"/>
    </location>
</feature>
<dbReference type="CDD" id="cd01389">
    <property type="entry name" value="HMG-box_ROX1-like"/>
    <property type="match status" value="1"/>
</dbReference>
<feature type="DNA-binding region" description="HMG box" evidence="3">
    <location>
        <begin position="242"/>
        <end position="321"/>
    </location>
</feature>
<organism evidence="6 7">
    <name type="scientific">Oleoguttula mirabilis</name>
    <dbReference type="NCBI Taxonomy" id="1507867"/>
    <lineage>
        <taxon>Eukaryota</taxon>
        <taxon>Fungi</taxon>
        <taxon>Dikarya</taxon>
        <taxon>Ascomycota</taxon>
        <taxon>Pezizomycotina</taxon>
        <taxon>Dothideomycetes</taxon>
        <taxon>Dothideomycetidae</taxon>
        <taxon>Mycosphaerellales</taxon>
        <taxon>Teratosphaeriaceae</taxon>
        <taxon>Oleoguttula</taxon>
    </lineage>
</organism>
<dbReference type="EMBL" id="JAVFHQ010000039">
    <property type="protein sequence ID" value="KAK4542645.1"/>
    <property type="molecule type" value="Genomic_DNA"/>
</dbReference>
<dbReference type="GO" id="GO:0000981">
    <property type="term" value="F:DNA-binding transcription factor activity, RNA polymerase II-specific"/>
    <property type="evidence" value="ECO:0007669"/>
    <property type="project" value="TreeGrafter"/>
</dbReference>
<reference evidence="6 7" key="1">
    <citation type="submission" date="2021-11" db="EMBL/GenBank/DDBJ databases">
        <title>Black yeast isolated from Biological Soil Crust.</title>
        <authorList>
            <person name="Kurbessoian T."/>
        </authorList>
    </citation>
    <scope>NUCLEOTIDE SEQUENCE [LARGE SCALE GENOMIC DNA]</scope>
    <source>
        <strain evidence="6 7">CCFEE 5522</strain>
    </source>
</reference>
<keyword evidence="1 3" id="KW-0238">DNA-binding</keyword>